<proteinExistence type="predicted"/>
<comment type="caution">
    <text evidence="6">The sequence shown here is derived from an EMBL/GenBank/DDBJ whole genome shotgun (WGS) entry which is preliminary data.</text>
</comment>
<dbReference type="STRING" id="270498.CHK_0093"/>
<feature type="domain" description="ABC transporter" evidence="5">
    <location>
        <begin position="249"/>
        <end position="496"/>
    </location>
</feature>
<dbReference type="InterPro" id="IPR003593">
    <property type="entry name" value="AAA+_ATPase"/>
</dbReference>
<dbReference type="PANTHER" id="PTHR43790">
    <property type="entry name" value="CARBOHYDRATE TRANSPORT ATP-BINDING PROTEIN MG119-RELATED"/>
    <property type="match status" value="1"/>
</dbReference>
<dbReference type="Proteomes" id="UP000034076">
    <property type="component" value="Unassembled WGS sequence"/>
</dbReference>
<dbReference type="InterPro" id="IPR003439">
    <property type="entry name" value="ABC_transporter-like_ATP-bd"/>
</dbReference>
<dbReference type="InterPro" id="IPR017871">
    <property type="entry name" value="ABC_transporter-like_CS"/>
</dbReference>
<evidence type="ECO:0000313" key="6">
    <source>
        <dbReference type="EMBL" id="KKI52393.1"/>
    </source>
</evidence>
<dbReference type="Pfam" id="PF00005">
    <property type="entry name" value="ABC_tran"/>
    <property type="match status" value="2"/>
</dbReference>
<keyword evidence="4 6" id="KW-0067">ATP-binding</keyword>
<dbReference type="OrthoDB" id="9805029at2"/>
<dbReference type="GO" id="GO:0016887">
    <property type="term" value="F:ATP hydrolysis activity"/>
    <property type="evidence" value="ECO:0007669"/>
    <property type="project" value="InterPro"/>
</dbReference>
<dbReference type="InterPro" id="IPR050107">
    <property type="entry name" value="ABC_carbohydrate_import_ATPase"/>
</dbReference>
<feature type="domain" description="ABC transporter" evidence="5">
    <location>
        <begin position="5"/>
        <end position="241"/>
    </location>
</feature>
<dbReference type="CDD" id="cd03216">
    <property type="entry name" value="ABC_Carb_Monos_I"/>
    <property type="match status" value="1"/>
</dbReference>
<evidence type="ECO:0000256" key="3">
    <source>
        <dbReference type="ARBA" id="ARBA00022741"/>
    </source>
</evidence>
<dbReference type="CDD" id="cd03215">
    <property type="entry name" value="ABC_Carb_Monos_II"/>
    <property type="match status" value="1"/>
</dbReference>
<dbReference type="SUPFAM" id="SSF52540">
    <property type="entry name" value="P-loop containing nucleoside triphosphate hydrolases"/>
    <property type="match status" value="2"/>
</dbReference>
<sequence length="496" mass="54464">MANAIELVDVKKGFAGVQALKGVSFAIKKGSVHAIIGENGAGKSTLMKILSGAQCADSGEIFVDGKKANIANPIVATELGIGIVYQELSNFMHLDVASNVLSHGLPQRHGMIKYDEMYKKAREILDNIGLSHISEKDTMSNLSLGAQQMCEIAGIISKNADIVILDEPTSALTETETKKLFEIIADIKSRGVTVIYISHKLDEILYLADEITVLKDGEHVITFEKTPQTTKEELVRYMVGRDVEYDYKVGTSEIGEVVLRTDKLNRGKMVRDIDLELRRGEILGIAGLEGSGRTELLETLFGCYRAESGEVEIEGKKRTVKNPMEAKKYKMAYITKERKILGLFLGLSVNSNIAAASTEQFSRHGMVQYQDIRENTEKYVDAMSIKISDANQNVMDLSGGNQQKVLLAMWMTTNPDIIMIDEPTRGVDVGAKAEIHALLRKMAVDGKAIILVSSEMSELIASCDKIVCMFEGKITGILDNREASEETIMKLVSGLS</sequence>
<evidence type="ECO:0000259" key="5">
    <source>
        <dbReference type="PROSITE" id="PS50893"/>
    </source>
</evidence>
<name>A0A0M2NJP0_9FIRM</name>
<organism evidence="6 7">
    <name type="scientific">Christensenella hongkongensis</name>
    <dbReference type="NCBI Taxonomy" id="270498"/>
    <lineage>
        <taxon>Bacteria</taxon>
        <taxon>Bacillati</taxon>
        <taxon>Bacillota</taxon>
        <taxon>Clostridia</taxon>
        <taxon>Christensenellales</taxon>
        <taxon>Christensenellaceae</taxon>
        <taxon>Christensenella</taxon>
    </lineage>
</organism>
<dbReference type="PROSITE" id="PS50893">
    <property type="entry name" value="ABC_TRANSPORTER_2"/>
    <property type="match status" value="2"/>
</dbReference>
<dbReference type="InterPro" id="IPR027417">
    <property type="entry name" value="P-loop_NTPase"/>
</dbReference>
<dbReference type="Gene3D" id="3.40.50.300">
    <property type="entry name" value="P-loop containing nucleotide triphosphate hydrolases"/>
    <property type="match status" value="2"/>
</dbReference>
<dbReference type="EMBL" id="LAYJ01000017">
    <property type="protein sequence ID" value="KKI52393.1"/>
    <property type="molecule type" value="Genomic_DNA"/>
</dbReference>
<accession>A0A0M2NJP0</accession>
<evidence type="ECO:0000313" key="7">
    <source>
        <dbReference type="Proteomes" id="UP000034076"/>
    </source>
</evidence>
<evidence type="ECO:0000256" key="4">
    <source>
        <dbReference type="ARBA" id="ARBA00022840"/>
    </source>
</evidence>
<keyword evidence="3" id="KW-0547">Nucleotide-binding</keyword>
<dbReference type="PANTHER" id="PTHR43790:SF9">
    <property type="entry name" value="GALACTOFURANOSE TRANSPORTER ATP-BINDING PROTEIN YTFR"/>
    <property type="match status" value="1"/>
</dbReference>
<keyword evidence="1" id="KW-0813">Transport</keyword>
<protein>
    <submittedName>
        <fullName evidence="6">Ribose ABC transport system, ATP-binding protein RbsA</fullName>
    </submittedName>
</protein>
<dbReference type="RefSeq" id="WP_046441915.1">
    <property type="nucleotide sequence ID" value="NZ_CAUERS010000108.1"/>
</dbReference>
<evidence type="ECO:0000256" key="2">
    <source>
        <dbReference type="ARBA" id="ARBA00022737"/>
    </source>
</evidence>
<dbReference type="AlphaFoldDB" id="A0A0M2NJP0"/>
<dbReference type="SMART" id="SM00382">
    <property type="entry name" value="AAA"/>
    <property type="match status" value="2"/>
</dbReference>
<evidence type="ECO:0000256" key="1">
    <source>
        <dbReference type="ARBA" id="ARBA00022448"/>
    </source>
</evidence>
<dbReference type="GO" id="GO:0005524">
    <property type="term" value="F:ATP binding"/>
    <property type="evidence" value="ECO:0007669"/>
    <property type="project" value="UniProtKB-KW"/>
</dbReference>
<reference evidence="6 7" key="1">
    <citation type="submission" date="2015-04" db="EMBL/GenBank/DDBJ databases">
        <title>Draft genome sequence of bacteremic isolate Catabacter hongkongensis type strain HKU16T.</title>
        <authorList>
            <person name="Lau S.K."/>
            <person name="Teng J.L."/>
            <person name="Huang Y."/>
            <person name="Curreem S.O."/>
            <person name="Tsui S.K."/>
            <person name="Woo P.C."/>
        </authorList>
    </citation>
    <scope>NUCLEOTIDE SEQUENCE [LARGE SCALE GENOMIC DNA]</scope>
    <source>
        <strain evidence="6 7">HKU16</strain>
    </source>
</reference>
<gene>
    <name evidence="6" type="ORF">CHK_0093</name>
</gene>
<keyword evidence="2" id="KW-0677">Repeat</keyword>
<keyword evidence="7" id="KW-1185">Reference proteome</keyword>
<dbReference type="PROSITE" id="PS00211">
    <property type="entry name" value="ABC_TRANSPORTER_1"/>
    <property type="match status" value="1"/>
</dbReference>